<evidence type="ECO:0000256" key="3">
    <source>
        <dbReference type="ARBA" id="ARBA00012007"/>
    </source>
</evidence>
<dbReference type="Pfam" id="PF01885">
    <property type="entry name" value="PTS_2-RNA"/>
    <property type="match status" value="1"/>
</dbReference>
<evidence type="ECO:0000256" key="2">
    <source>
        <dbReference type="ARBA" id="ARBA00009836"/>
    </source>
</evidence>
<feature type="transmembrane region" description="Helical" evidence="8">
    <location>
        <begin position="6"/>
        <end position="24"/>
    </location>
</feature>
<dbReference type="Gene3D" id="1.10.10.970">
    <property type="entry name" value="RNA 2'-phosphotransferase, Tpt1/KptA family, N-terminal domain"/>
    <property type="match status" value="1"/>
</dbReference>
<dbReference type="PANTHER" id="PTHR12684">
    <property type="entry name" value="PUTATIVE PHOSPHOTRANSFERASE"/>
    <property type="match status" value="1"/>
</dbReference>
<dbReference type="EC" id="2.7.1.160" evidence="3"/>
<organism evidence="9 10">
    <name type="scientific">Penicillium decumbens</name>
    <dbReference type="NCBI Taxonomy" id="69771"/>
    <lineage>
        <taxon>Eukaryota</taxon>
        <taxon>Fungi</taxon>
        <taxon>Dikarya</taxon>
        <taxon>Ascomycota</taxon>
        <taxon>Pezizomycotina</taxon>
        <taxon>Eurotiomycetes</taxon>
        <taxon>Eurotiomycetidae</taxon>
        <taxon>Eurotiales</taxon>
        <taxon>Aspergillaceae</taxon>
        <taxon>Penicillium</taxon>
    </lineage>
</organism>
<reference evidence="10" key="1">
    <citation type="journal article" date="2017" name="Nat. Microbiol.">
        <title>Global analysis of biosynthetic gene clusters reveals vast potential of secondary metabolite production in Penicillium species.</title>
        <authorList>
            <person name="Nielsen J.C."/>
            <person name="Grijseels S."/>
            <person name="Prigent S."/>
            <person name="Ji B."/>
            <person name="Dainat J."/>
            <person name="Nielsen K.F."/>
            <person name="Frisvad J.C."/>
            <person name="Workman M."/>
            <person name="Nielsen J."/>
        </authorList>
    </citation>
    <scope>NUCLEOTIDE SEQUENCE [LARGE SCALE GENOMIC DNA]</scope>
    <source>
        <strain evidence="10">IBT 11843</strain>
    </source>
</reference>
<comment type="similarity">
    <text evidence="2">Belongs to the KptA/TPT1 family.</text>
</comment>
<evidence type="ECO:0000256" key="8">
    <source>
        <dbReference type="SAM" id="Phobius"/>
    </source>
</evidence>
<keyword evidence="4" id="KW-0808">Transferase</keyword>
<evidence type="ECO:0000256" key="4">
    <source>
        <dbReference type="ARBA" id="ARBA00022679"/>
    </source>
</evidence>
<proteinExistence type="inferred from homology"/>
<evidence type="ECO:0000256" key="5">
    <source>
        <dbReference type="ARBA" id="ARBA00023027"/>
    </source>
</evidence>
<keyword evidence="8" id="KW-1133">Transmembrane helix</keyword>
<comment type="catalytic activity">
    <reaction evidence="6">
        <text>2'-phospho-[ligated tRNA] + NAD(+) = mature tRNA + ADP-alpha-D-ribose 1'',2''-cyclic phosphate + nicotinamide</text>
        <dbReference type="Rhea" id="RHEA:23324"/>
        <dbReference type="Rhea" id="RHEA-COMP:11106"/>
        <dbReference type="Rhea" id="RHEA-COMP:11107"/>
        <dbReference type="ChEBI" id="CHEBI:17154"/>
        <dbReference type="ChEBI" id="CHEBI:57540"/>
        <dbReference type="ChEBI" id="CHEBI:76596"/>
        <dbReference type="ChEBI" id="CHEBI:82883"/>
        <dbReference type="ChEBI" id="CHEBI:85027"/>
        <dbReference type="EC" id="2.7.1.160"/>
    </reaction>
</comment>
<feature type="region of interest" description="Disordered" evidence="7">
    <location>
        <begin position="155"/>
        <end position="203"/>
    </location>
</feature>
<evidence type="ECO:0000256" key="6">
    <source>
        <dbReference type="ARBA" id="ARBA00047949"/>
    </source>
</evidence>
<feature type="compositionally biased region" description="Polar residues" evidence="7">
    <location>
        <begin position="155"/>
        <end position="172"/>
    </location>
</feature>
<evidence type="ECO:0000256" key="7">
    <source>
        <dbReference type="SAM" id="MobiDB-lite"/>
    </source>
</evidence>
<dbReference type="InterPro" id="IPR002745">
    <property type="entry name" value="Ptrans_KptA/Tpt1"/>
</dbReference>
<keyword evidence="8" id="KW-0812">Transmembrane</keyword>
<dbReference type="InterPro" id="IPR042081">
    <property type="entry name" value="RNA_2'-PTrans_C"/>
</dbReference>
<dbReference type="Gene3D" id="3.20.170.30">
    <property type="match status" value="1"/>
</dbReference>
<dbReference type="Proteomes" id="UP000191522">
    <property type="component" value="Unassembled WGS sequence"/>
</dbReference>
<dbReference type="AlphaFoldDB" id="A0A1V6PL75"/>
<feature type="region of interest" description="Disordered" evidence="7">
    <location>
        <begin position="53"/>
        <end position="85"/>
    </location>
</feature>
<protein>
    <recommendedName>
        <fullName evidence="3">2'-phosphotransferase</fullName>
        <ecNumber evidence="3">2.7.1.160</ecNumber>
    </recommendedName>
</protein>
<dbReference type="SUPFAM" id="SSF56399">
    <property type="entry name" value="ADP-ribosylation"/>
    <property type="match status" value="1"/>
</dbReference>
<dbReference type="OMA" id="RTHIHCA"/>
<keyword evidence="8" id="KW-0472">Membrane</keyword>
<name>A0A1V6PL75_PENDC</name>
<keyword evidence="5" id="KW-0520">NAD</keyword>
<dbReference type="OrthoDB" id="419694at2759"/>
<sequence>MAIMTSWPFPLFSFCMYGVPILYFRTRNFCFSKAPSSGFHGCTSASQISPKIRSGQIQKMGNDPKGGKEKRARGRGHGQGSSREVQISKAMSLLLRHAAEEEGLKMNAQGYANVADVLQWRKLKSLKVTFDEIRHAVDSSDKKRFALLHIPSAQANESTSKATTLPITTSGSEGVEDAAAPAAGEDQPSSSVLEAPVSTEDQQSATAQALSVTDTEPSHFLIRATQGHSIKTVDAASFLEPLSLSDESKLPDAVVHGTFHGAWPAILQSGGLRCMGRNHVHFATGPSIESVLATQQDDAQKNTTKKDHVISGMRKDAQVLIYIDLRKALAAGCPFWRSENGVILSEGLPVINGPSDTNTDAQKVVSVDFFDVVIEKKVGLGKIWERGEVLQELSASLTSRGTPKGHPKRNT</sequence>
<dbReference type="InterPro" id="IPR042080">
    <property type="entry name" value="RNA_2'-PTrans_N"/>
</dbReference>
<evidence type="ECO:0000313" key="9">
    <source>
        <dbReference type="EMBL" id="OQD77779.1"/>
    </source>
</evidence>
<dbReference type="GO" id="GO:0006388">
    <property type="term" value="P:tRNA splicing, via endonucleolytic cleavage and ligation"/>
    <property type="evidence" value="ECO:0007669"/>
    <property type="project" value="TreeGrafter"/>
</dbReference>
<comment type="caution">
    <text evidence="9">The sequence shown here is derived from an EMBL/GenBank/DDBJ whole genome shotgun (WGS) entry which is preliminary data.</text>
</comment>
<gene>
    <name evidence="9" type="ORF">PENDEC_c002G06427</name>
</gene>
<dbReference type="GO" id="GO:0000215">
    <property type="term" value="F:tRNA 2'-phosphotransferase activity"/>
    <property type="evidence" value="ECO:0007669"/>
    <property type="project" value="UniProtKB-EC"/>
</dbReference>
<dbReference type="STRING" id="69771.A0A1V6PL75"/>
<comment type="function">
    <text evidence="1">Catalyzes the last step of tRNA splicing, the transfer of the splice junction 2'-phosphate from ligated tRNA to NAD to produce ADP-ribose 1''-2'' cyclic phosphate.</text>
</comment>
<evidence type="ECO:0000256" key="1">
    <source>
        <dbReference type="ARBA" id="ARBA00003343"/>
    </source>
</evidence>
<dbReference type="EMBL" id="MDYL01000002">
    <property type="protein sequence ID" value="OQD77779.1"/>
    <property type="molecule type" value="Genomic_DNA"/>
</dbReference>
<keyword evidence="10" id="KW-1185">Reference proteome</keyword>
<evidence type="ECO:0000313" key="10">
    <source>
        <dbReference type="Proteomes" id="UP000191522"/>
    </source>
</evidence>
<dbReference type="PANTHER" id="PTHR12684:SF2">
    <property type="entry name" value="TRNA 2'-PHOSPHOTRANSFERASE 1"/>
    <property type="match status" value="1"/>
</dbReference>
<accession>A0A1V6PL75</accession>